<comment type="caution">
    <text evidence="1">The sequence shown here is derived from an EMBL/GenBank/DDBJ whole genome shotgun (WGS) entry which is preliminary data.</text>
</comment>
<keyword evidence="2" id="KW-1185">Reference proteome</keyword>
<dbReference type="Proteomes" id="UP001141552">
    <property type="component" value="Unassembled WGS sequence"/>
</dbReference>
<proteinExistence type="predicted"/>
<reference evidence="1" key="1">
    <citation type="submission" date="2022-02" db="EMBL/GenBank/DDBJ databases">
        <authorList>
            <person name="Henning P.M."/>
            <person name="McCubbin A.G."/>
            <person name="Shore J.S."/>
        </authorList>
    </citation>
    <scope>NUCLEOTIDE SEQUENCE</scope>
    <source>
        <strain evidence="1">F60SS</strain>
        <tissue evidence="1">Leaves</tissue>
    </source>
</reference>
<evidence type="ECO:0000313" key="1">
    <source>
        <dbReference type="EMBL" id="KAJ4846995.1"/>
    </source>
</evidence>
<evidence type="ECO:0000313" key="2">
    <source>
        <dbReference type="Proteomes" id="UP001141552"/>
    </source>
</evidence>
<reference evidence="1" key="2">
    <citation type="journal article" date="2023" name="Plants (Basel)">
        <title>Annotation of the Turnera subulata (Passifloraceae) Draft Genome Reveals the S-Locus Evolved after the Divergence of Turneroideae from Passifloroideae in a Stepwise Manner.</title>
        <authorList>
            <person name="Henning P.M."/>
            <person name="Roalson E.H."/>
            <person name="Mir W."/>
            <person name="McCubbin A.G."/>
            <person name="Shore J.S."/>
        </authorList>
    </citation>
    <scope>NUCLEOTIDE SEQUENCE</scope>
    <source>
        <strain evidence="1">F60SS</strain>
    </source>
</reference>
<dbReference type="EMBL" id="JAKUCV010001296">
    <property type="protein sequence ID" value="KAJ4846995.1"/>
    <property type="molecule type" value="Genomic_DNA"/>
</dbReference>
<protein>
    <submittedName>
        <fullName evidence="1">Hydroxyproline O-galactosyltransferase HPGT1</fullName>
    </submittedName>
</protein>
<sequence>MCFLVWYVRYRLWQDSQNWVYLIKELDRITGQGQSAISVDDTLALVEIFLVEAYRS</sequence>
<name>A0A9Q0GDE9_9ROSI</name>
<dbReference type="AlphaFoldDB" id="A0A9Q0GDE9"/>
<dbReference type="OrthoDB" id="1706718at2759"/>
<organism evidence="1 2">
    <name type="scientific">Turnera subulata</name>
    <dbReference type="NCBI Taxonomy" id="218843"/>
    <lineage>
        <taxon>Eukaryota</taxon>
        <taxon>Viridiplantae</taxon>
        <taxon>Streptophyta</taxon>
        <taxon>Embryophyta</taxon>
        <taxon>Tracheophyta</taxon>
        <taxon>Spermatophyta</taxon>
        <taxon>Magnoliopsida</taxon>
        <taxon>eudicotyledons</taxon>
        <taxon>Gunneridae</taxon>
        <taxon>Pentapetalae</taxon>
        <taxon>rosids</taxon>
        <taxon>fabids</taxon>
        <taxon>Malpighiales</taxon>
        <taxon>Passifloraceae</taxon>
        <taxon>Turnera</taxon>
    </lineage>
</organism>
<accession>A0A9Q0GDE9</accession>
<gene>
    <name evidence="1" type="primary">HPTG1_3</name>
    <name evidence="1" type="ORF">Tsubulata_017716</name>
</gene>